<protein>
    <recommendedName>
        <fullName evidence="5">UPAR/Ly6 domain-containing protein</fullName>
    </recommendedName>
</protein>
<dbReference type="Pfam" id="PF00021">
    <property type="entry name" value="UPAR_LY6"/>
    <property type="match status" value="1"/>
</dbReference>
<reference evidence="6 7" key="1">
    <citation type="submission" date="2024-02" db="EMBL/GenBank/DDBJ databases">
        <title>Chromosome-level genome assembly of the Eurasian Minnow (Phoxinus phoxinus).</title>
        <authorList>
            <person name="Oriowo T.O."/>
            <person name="Martin S."/>
            <person name="Stange M."/>
            <person name="Chrysostomakis Y."/>
            <person name="Brown T."/>
            <person name="Winkler S."/>
            <person name="Kukowka S."/>
            <person name="Myers E.W."/>
            <person name="Bohne A."/>
        </authorList>
    </citation>
    <scope>NUCLEOTIDE SEQUENCE [LARGE SCALE GENOMIC DNA]</scope>
    <source>
        <strain evidence="6">ZFMK-TIS-60720</strain>
        <tissue evidence="6">Whole Organism</tissue>
    </source>
</reference>
<dbReference type="GO" id="GO:0005576">
    <property type="term" value="C:extracellular region"/>
    <property type="evidence" value="ECO:0007669"/>
    <property type="project" value="UniProtKB-SubCell"/>
</dbReference>
<evidence type="ECO:0000313" key="7">
    <source>
        <dbReference type="Proteomes" id="UP001364617"/>
    </source>
</evidence>
<dbReference type="Proteomes" id="UP001364617">
    <property type="component" value="Unassembled WGS sequence"/>
</dbReference>
<dbReference type="SUPFAM" id="SSF57302">
    <property type="entry name" value="Snake toxin-like"/>
    <property type="match status" value="1"/>
</dbReference>
<dbReference type="PANTHER" id="PTHR20914:SF9">
    <property type="entry name" value="COILED, ISOFORM A"/>
    <property type="match status" value="1"/>
</dbReference>
<dbReference type="AlphaFoldDB" id="A0AAN9CMX2"/>
<accession>A0AAN9CMX2</accession>
<keyword evidence="2" id="KW-0964">Secreted</keyword>
<dbReference type="PANTHER" id="PTHR20914">
    <property type="entry name" value="LY6/PLAUR DOMAIN-CONTAINING PROTEIN 8"/>
    <property type="match status" value="1"/>
</dbReference>
<dbReference type="FunFam" id="2.10.60.10:FF:000003">
    <property type="entry name" value="lymphocyte antigen 6E isoform X1"/>
    <property type="match status" value="1"/>
</dbReference>
<comment type="subcellular location">
    <subcellularLocation>
        <location evidence="1">Secreted</location>
    </subcellularLocation>
</comment>
<feature type="chain" id="PRO_5043036745" description="UPAR/Ly6 domain-containing protein" evidence="4">
    <location>
        <begin position="20"/>
        <end position="119"/>
    </location>
</feature>
<evidence type="ECO:0000256" key="3">
    <source>
        <dbReference type="ARBA" id="ARBA00022729"/>
    </source>
</evidence>
<evidence type="ECO:0000256" key="4">
    <source>
        <dbReference type="SAM" id="SignalP"/>
    </source>
</evidence>
<sequence>MDLQISVVLLFVFLTGGYSLKCYSCLPDSTGSCKAQVETCPAGFSKCASSVVEQSDAGSTKVFITKACANQCKPGTQQIDGGSFSVQCCDTDLCNAADGMYKGSLILLFSPLLFYFLCQ</sequence>
<gene>
    <name evidence="6" type="ORF">R3I93_014322</name>
</gene>
<name>A0AAN9CMX2_9TELE</name>
<dbReference type="EMBL" id="JAYKXH010000015">
    <property type="protein sequence ID" value="KAK7143118.1"/>
    <property type="molecule type" value="Genomic_DNA"/>
</dbReference>
<evidence type="ECO:0000256" key="1">
    <source>
        <dbReference type="ARBA" id="ARBA00004613"/>
    </source>
</evidence>
<keyword evidence="7" id="KW-1185">Reference proteome</keyword>
<evidence type="ECO:0000259" key="5">
    <source>
        <dbReference type="SMART" id="SM00134"/>
    </source>
</evidence>
<dbReference type="InterPro" id="IPR016054">
    <property type="entry name" value="LY6_UPA_recep-like"/>
</dbReference>
<evidence type="ECO:0000313" key="6">
    <source>
        <dbReference type="EMBL" id="KAK7143118.1"/>
    </source>
</evidence>
<proteinExistence type="predicted"/>
<organism evidence="6 7">
    <name type="scientific">Phoxinus phoxinus</name>
    <name type="common">Eurasian minnow</name>
    <dbReference type="NCBI Taxonomy" id="58324"/>
    <lineage>
        <taxon>Eukaryota</taxon>
        <taxon>Metazoa</taxon>
        <taxon>Chordata</taxon>
        <taxon>Craniata</taxon>
        <taxon>Vertebrata</taxon>
        <taxon>Euteleostomi</taxon>
        <taxon>Actinopterygii</taxon>
        <taxon>Neopterygii</taxon>
        <taxon>Teleostei</taxon>
        <taxon>Ostariophysi</taxon>
        <taxon>Cypriniformes</taxon>
        <taxon>Leuciscidae</taxon>
        <taxon>Phoxininae</taxon>
        <taxon>Phoxinus</taxon>
    </lineage>
</organism>
<evidence type="ECO:0000256" key="2">
    <source>
        <dbReference type="ARBA" id="ARBA00022525"/>
    </source>
</evidence>
<dbReference type="Gene3D" id="2.10.60.10">
    <property type="entry name" value="CD59"/>
    <property type="match status" value="1"/>
</dbReference>
<feature type="signal peptide" evidence="4">
    <location>
        <begin position="1"/>
        <end position="19"/>
    </location>
</feature>
<comment type="caution">
    <text evidence="6">The sequence shown here is derived from an EMBL/GenBank/DDBJ whole genome shotgun (WGS) entry which is preliminary data.</text>
</comment>
<feature type="domain" description="UPAR/Ly6" evidence="5">
    <location>
        <begin position="20"/>
        <end position="108"/>
    </location>
</feature>
<dbReference type="InterPro" id="IPR050918">
    <property type="entry name" value="CNF-like_PLA2_Inhibitor"/>
</dbReference>
<dbReference type="SMART" id="SM00134">
    <property type="entry name" value="LU"/>
    <property type="match status" value="1"/>
</dbReference>
<dbReference type="InterPro" id="IPR045860">
    <property type="entry name" value="Snake_toxin-like_sf"/>
</dbReference>
<keyword evidence="3 4" id="KW-0732">Signal</keyword>